<name>A0ABT3UWA3_9ACTN</name>
<feature type="compositionally biased region" description="Polar residues" evidence="3">
    <location>
        <begin position="305"/>
        <end position="321"/>
    </location>
</feature>
<feature type="region of interest" description="Disordered" evidence="3">
    <location>
        <begin position="248"/>
        <end position="271"/>
    </location>
</feature>
<reference evidence="5" key="1">
    <citation type="journal article" date="2022" name="bioRxiv">
        <title>Discovery and biosynthetic assessment of Streptomyces ortus sp nov. isolated from a deep-sea sponge.</title>
        <authorList>
            <person name="Williams S.E."/>
        </authorList>
    </citation>
    <scope>NUCLEOTIDE SEQUENCE</scope>
    <source>
        <strain evidence="5">A15ISP2-DRY2</strain>
    </source>
</reference>
<evidence type="ECO:0000313" key="5">
    <source>
        <dbReference type="EMBL" id="MCX4231845.1"/>
    </source>
</evidence>
<dbReference type="Gene3D" id="2.60.60.30">
    <property type="entry name" value="sav2460 like domains"/>
    <property type="match status" value="1"/>
</dbReference>
<sequence>MTGTGRRTRPWGDLKGSSAEDNAVAKVLRGWLDHAGGMGVDEVWRLLTPEQFEKGRVPSRTTVASRLAGVALTQDFVEAIAFICSRNEAHREQLLKDAHAARRQAREHNNPQPTAGAAFEAAQLVLVQQRSIDVSDKLLRAQERMMQLERERNDANQMVLILLAMAEKLQRDIATLGRQRDRMHGDDLVHEELRKVRAQLTHSEEQRDTAEADLERARAERQRADELAEEAAAQVRLLTVELEQLRGQAPAASEDTEVAPMVPDPSEALSGTDDIDAALRKARRHLDDRADRLDQLANELHLDNLSDNSPTSGGTSDNLTDNALAPAAEDSTLTPEEVFFNVQSLVGSGEVQTGAQSLLCRAGRALSVTQALQTAAMLHDADLPIQATQLIFEAAANTPADEMPELVSGLHVQKRGAELYQVLNQLARSQSAAAIVDTVTCLREADQHSDAYQVLSAVGRDCPPAEVLKVLTRVDERDTQWILDAACRDRPLYELPQLAEKLRNLRPDDVKTIQRVHRQREEAEARETSHASDSRPPYELSHESELNEIFHLRPYALAGGETQPRHEVPFGTIVRTTVEMSTLRGQLPEHQLICRLCREPHDIDQIAEILSIPIGVARILVGDLLKSGLLTIQSDSIQLNKGDSIELASEASGGTLIIGVGWEVPANKDWAFNVNASAIATRDRIAHSSEYFIFYKNLRSPENEITHTGMHSGRNGDKQTIVVHLGVLPTEINKVVFPVSIRNAEKEGGNLGSLRNTYIRIATPKGREIARYKFGEDAATNNSLLATDTALLAGELHRYDGKWEFRALGRGYPSGLAGVALDFSVGIDSDG</sequence>
<dbReference type="EMBL" id="JAIFZO010000002">
    <property type="protein sequence ID" value="MCX4231845.1"/>
    <property type="molecule type" value="Genomic_DNA"/>
</dbReference>
<keyword evidence="2" id="KW-0175">Coiled coil</keyword>
<organism evidence="5 6">
    <name type="scientific">Streptomyces ortus</name>
    <dbReference type="NCBI Taxonomy" id="2867268"/>
    <lineage>
        <taxon>Bacteria</taxon>
        <taxon>Bacillati</taxon>
        <taxon>Actinomycetota</taxon>
        <taxon>Actinomycetes</taxon>
        <taxon>Kitasatosporales</taxon>
        <taxon>Streptomycetaceae</taxon>
        <taxon>Streptomyces</taxon>
    </lineage>
</organism>
<dbReference type="CDD" id="cd06974">
    <property type="entry name" value="TerD_like"/>
    <property type="match status" value="1"/>
</dbReference>
<dbReference type="Proteomes" id="UP001165590">
    <property type="component" value="Unassembled WGS sequence"/>
</dbReference>
<comment type="caution">
    <text evidence="5">The sequence shown here is derived from an EMBL/GenBank/DDBJ whole genome shotgun (WGS) entry which is preliminary data.</text>
</comment>
<feature type="region of interest" description="Disordered" evidence="3">
    <location>
        <begin position="301"/>
        <end position="322"/>
    </location>
</feature>
<evidence type="ECO:0000256" key="1">
    <source>
        <dbReference type="ARBA" id="ARBA00008775"/>
    </source>
</evidence>
<dbReference type="PANTHER" id="PTHR32097">
    <property type="entry name" value="CAMP-BINDING PROTEIN 1-RELATED"/>
    <property type="match status" value="1"/>
</dbReference>
<dbReference type="Pfam" id="PF02342">
    <property type="entry name" value="TerD"/>
    <property type="match status" value="1"/>
</dbReference>
<feature type="compositionally biased region" description="Basic and acidic residues" evidence="3">
    <location>
        <begin position="519"/>
        <end position="533"/>
    </location>
</feature>
<accession>A0ABT3UWA3</accession>
<keyword evidence="6" id="KW-1185">Reference proteome</keyword>
<evidence type="ECO:0000256" key="2">
    <source>
        <dbReference type="SAM" id="Coils"/>
    </source>
</evidence>
<dbReference type="InterPro" id="IPR003325">
    <property type="entry name" value="TerD"/>
</dbReference>
<feature type="region of interest" description="Disordered" evidence="3">
    <location>
        <begin position="199"/>
        <end position="218"/>
    </location>
</feature>
<dbReference type="InterPro" id="IPR051324">
    <property type="entry name" value="Stress/Tellurium_Resist"/>
</dbReference>
<dbReference type="PANTHER" id="PTHR32097:SF4">
    <property type="entry name" value="GENERAL STRESS PROTEIN 16U"/>
    <property type="match status" value="1"/>
</dbReference>
<feature type="domain" description="TerD" evidence="4">
    <location>
        <begin position="637"/>
        <end position="823"/>
    </location>
</feature>
<dbReference type="RefSeq" id="WP_267024960.1">
    <property type="nucleotide sequence ID" value="NZ_JAIFZO010000002.1"/>
</dbReference>
<protein>
    <submittedName>
        <fullName evidence="5">TerD family protein</fullName>
    </submittedName>
</protein>
<feature type="coiled-coil region" evidence="2">
    <location>
        <begin position="131"/>
        <end position="158"/>
    </location>
</feature>
<evidence type="ECO:0000259" key="4">
    <source>
        <dbReference type="Pfam" id="PF02342"/>
    </source>
</evidence>
<comment type="similarity">
    <text evidence="1">Belongs to the CAPAB/TerDEXZ family.</text>
</comment>
<proteinExistence type="inferred from homology"/>
<feature type="compositionally biased region" description="Basic and acidic residues" evidence="3">
    <location>
        <begin position="202"/>
        <end position="218"/>
    </location>
</feature>
<feature type="region of interest" description="Disordered" evidence="3">
    <location>
        <begin position="516"/>
        <end position="539"/>
    </location>
</feature>
<evidence type="ECO:0000313" key="6">
    <source>
        <dbReference type="Proteomes" id="UP001165590"/>
    </source>
</evidence>
<gene>
    <name evidence="5" type="ORF">K3769_03455</name>
</gene>
<evidence type="ECO:0000256" key="3">
    <source>
        <dbReference type="SAM" id="MobiDB-lite"/>
    </source>
</evidence>